<evidence type="ECO:0000313" key="1">
    <source>
        <dbReference type="EMBL" id="GFE53082.1"/>
    </source>
</evidence>
<dbReference type="OrthoDB" id="363392at2759"/>
<name>A0A9W5WUC8_BABOV</name>
<dbReference type="Proteomes" id="UP001057455">
    <property type="component" value="Unassembled WGS sequence"/>
</dbReference>
<dbReference type="SUPFAM" id="SSF158573">
    <property type="entry name" value="GINS helical bundle-like"/>
    <property type="match status" value="1"/>
</dbReference>
<dbReference type="AlphaFoldDB" id="A0A9W5WUC8"/>
<protein>
    <submittedName>
        <fullName evidence="1">Uncharacterized protein</fullName>
    </submittedName>
</protein>
<organism evidence="1 2">
    <name type="scientific">Babesia ovis</name>
    <dbReference type="NCBI Taxonomy" id="5869"/>
    <lineage>
        <taxon>Eukaryota</taxon>
        <taxon>Sar</taxon>
        <taxon>Alveolata</taxon>
        <taxon>Apicomplexa</taxon>
        <taxon>Aconoidasida</taxon>
        <taxon>Piroplasmida</taxon>
        <taxon>Babesiidae</taxon>
        <taxon>Babesia</taxon>
    </lineage>
</organism>
<gene>
    <name evidence="1" type="ORF">BaOVIS_004860</name>
</gene>
<keyword evidence="2" id="KW-1185">Reference proteome</keyword>
<sequence>MSDPPDYQQSTRNSLDVLTDIFRNEETSLLIQAYPTEVVKRVVSEITQFLVEFTHNAKEYRYIETFTPGETKKLFQCKLLMEHRGLCYMVASKNFYLYNTHRINLVKEMAISYNGLYDVIPLNTIERLSDQEATYLRDTCNAIIRTPMPYKAKSFSIVAVLKDIVTDDIADRTNPCMRFYPKGMKLTLPTDLAEMLVHSSWIKIIKTDM</sequence>
<dbReference type="EMBL" id="BLIY01000003">
    <property type="protein sequence ID" value="GFE53082.1"/>
    <property type="molecule type" value="Genomic_DNA"/>
</dbReference>
<comment type="caution">
    <text evidence="1">The sequence shown here is derived from an EMBL/GenBank/DDBJ whole genome shotgun (WGS) entry which is preliminary data.</text>
</comment>
<accession>A0A9W5WUC8</accession>
<proteinExistence type="predicted"/>
<dbReference type="InterPro" id="IPR036224">
    <property type="entry name" value="GINS_bundle-like_dom_sf"/>
</dbReference>
<dbReference type="Gene3D" id="1.20.58.1030">
    <property type="match status" value="1"/>
</dbReference>
<evidence type="ECO:0000313" key="2">
    <source>
        <dbReference type="Proteomes" id="UP001057455"/>
    </source>
</evidence>
<reference evidence="1" key="1">
    <citation type="submission" date="2019-12" db="EMBL/GenBank/DDBJ databases">
        <title>Genome sequence of Babesia ovis.</title>
        <authorList>
            <person name="Yamagishi J."/>
            <person name="Sevinc F."/>
            <person name="Xuan X."/>
        </authorList>
    </citation>
    <scope>NUCLEOTIDE SEQUENCE</scope>
    <source>
        <strain evidence="1">Selcuk</strain>
    </source>
</reference>